<protein>
    <recommendedName>
        <fullName evidence="3">SCP domain-containing protein</fullName>
    </recommendedName>
</protein>
<dbReference type="Pfam" id="PF00188">
    <property type="entry name" value="CAP"/>
    <property type="match status" value="1"/>
</dbReference>
<evidence type="ECO:0000256" key="2">
    <source>
        <dbReference type="SAM" id="SignalP"/>
    </source>
</evidence>
<sequence length="561" mass="58989">MPATVPPAPAALTAAPAALTAAGAPTTAAAQTTFISGPDRYQTSLQVAARAYPIAAQNVYLARGDVLVDALSAGSFCDGPVILVRRGAGSNATAAQYVASLNLSGKVIALGGEAAVPTQVLTEVAGGNPTGRIAGASRLATSAAIARAARPGGASVVYVVDGFGRDGNGSPDAVAGGALSDGPVLLVNGSVSRGASANPAAVSALQALHPSQVIALGGGAAVSDGLGAELAGGAGAQFTRLRGSNRYETAAAIATRAFPNKPSAVYVARGDVFADAVAASALKKTGPILLAPTQFSEAQNYAASYVRTRRPGEVAFLGKSFWDPAVVAAISEGSDFQNVRPIIPKKRPRPEESQPSQPQKTTKPKPSKTQQPRPQDTAKPQPKPRPTGRPDSEPQPQPSSTQTPWTQPIPTETPTPTQPAYTRQQLKKYAMDVEGYIHYYVNLVRQEQKVPPLQIAQDLTDRSRQWSVIMGNEGRMYHSTYNYEIGWFTIDHRHRSENVGHTWKFYPGKAEDVAYQLVTGWVNSPVHYRNIINSNYSMTGIGIAVSSDLRHVYATQMFAGD</sequence>
<dbReference type="PANTHER" id="PTHR30032:SF1">
    <property type="entry name" value="N-ACETYLMURAMOYL-L-ALANINE AMIDASE LYTC"/>
    <property type="match status" value="1"/>
</dbReference>
<dbReference type="Proteomes" id="UP000578252">
    <property type="component" value="Unassembled WGS sequence"/>
</dbReference>
<evidence type="ECO:0000259" key="3">
    <source>
        <dbReference type="Pfam" id="PF00188"/>
    </source>
</evidence>
<dbReference type="EMBL" id="JABCUR010000006">
    <property type="protein sequence ID" value="NMW65424.1"/>
    <property type="molecule type" value="Genomic_DNA"/>
</dbReference>
<gene>
    <name evidence="4" type="ORF">HHJ78_07765</name>
</gene>
<feature type="signal peptide" evidence="2">
    <location>
        <begin position="1"/>
        <end position="30"/>
    </location>
</feature>
<feature type="compositionally biased region" description="Pro residues" evidence="1">
    <location>
        <begin position="381"/>
        <end position="397"/>
    </location>
</feature>
<evidence type="ECO:0000313" key="5">
    <source>
        <dbReference type="Proteomes" id="UP000578252"/>
    </source>
</evidence>
<evidence type="ECO:0000313" key="4">
    <source>
        <dbReference type="EMBL" id="NMW65424.1"/>
    </source>
</evidence>
<reference evidence="4 5" key="1">
    <citation type="submission" date="2020-04" db="EMBL/GenBank/DDBJ databases">
        <title>Antimicrobial susceptibility and clonality of vaginal-derived multi-drug resistant Mobiluncus isolates in China.</title>
        <authorList>
            <person name="Zhang X."/>
        </authorList>
    </citation>
    <scope>NUCLEOTIDE SEQUENCE [LARGE SCALE GENOMIC DNA]</scope>
    <source>
        <strain evidence="4 5">13</strain>
    </source>
</reference>
<dbReference type="SUPFAM" id="SSF55797">
    <property type="entry name" value="PR-1-like"/>
    <property type="match status" value="1"/>
</dbReference>
<evidence type="ECO:0000256" key="1">
    <source>
        <dbReference type="SAM" id="MobiDB-lite"/>
    </source>
</evidence>
<dbReference type="CDD" id="cd05379">
    <property type="entry name" value="CAP_bacterial"/>
    <property type="match status" value="1"/>
</dbReference>
<dbReference type="InterPro" id="IPR051922">
    <property type="entry name" value="Bact_Sporulation_Assoc"/>
</dbReference>
<comment type="caution">
    <text evidence="4">The sequence shown here is derived from an EMBL/GenBank/DDBJ whole genome shotgun (WGS) entry which is preliminary data.</text>
</comment>
<name>A0A7Y0U206_9ACTO</name>
<keyword evidence="2" id="KW-0732">Signal</keyword>
<dbReference type="Pfam" id="PF04122">
    <property type="entry name" value="CW_binding_2"/>
    <property type="match status" value="3"/>
</dbReference>
<dbReference type="Gene3D" id="3.40.33.10">
    <property type="entry name" value="CAP"/>
    <property type="match status" value="1"/>
</dbReference>
<dbReference type="AlphaFoldDB" id="A0A7Y0U206"/>
<organism evidence="4 5">
    <name type="scientific">Mobiluncus mulieris</name>
    <dbReference type="NCBI Taxonomy" id="2052"/>
    <lineage>
        <taxon>Bacteria</taxon>
        <taxon>Bacillati</taxon>
        <taxon>Actinomycetota</taxon>
        <taxon>Actinomycetes</taxon>
        <taxon>Actinomycetales</taxon>
        <taxon>Actinomycetaceae</taxon>
        <taxon>Mobiluncus</taxon>
    </lineage>
</organism>
<feature type="region of interest" description="Disordered" evidence="1">
    <location>
        <begin position="338"/>
        <end position="421"/>
    </location>
</feature>
<dbReference type="PANTHER" id="PTHR30032">
    <property type="entry name" value="N-ACETYLMURAMOYL-L-ALANINE AMIDASE-RELATED"/>
    <property type="match status" value="1"/>
</dbReference>
<dbReference type="InterPro" id="IPR035940">
    <property type="entry name" value="CAP_sf"/>
</dbReference>
<dbReference type="InterPro" id="IPR007253">
    <property type="entry name" value="Cell_wall-bd_2"/>
</dbReference>
<feature type="domain" description="SCP" evidence="3">
    <location>
        <begin position="439"/>
        <end position="558"/>
    </location>
</feature>
<accession>A0A7Y0U206</accession>
<dbReference type="InterPro" id="IPR014044">
    <property type="entry name" value="CAP_dom"/>
</dbReference>
<feature type="compositionally biased region" description="Low complexity" evidence="1">
    <location>
        <begin position="398"/>
        <end position="410"/>
    </location>
</feature>
<feature type="chain" id="PRO_5031481382" description="SCP domain-containing protein" evidence="2">
    <location>
        <begin position="31"/>
        <end position="561"/>
    </location>
</feature>
<proteinExistence type="predicted"/>